<name>A0A9D9E959_9SPIR</name>
<evidence type="ECO:0008006" key="3">
    <source>
        <dbReference type="Google" id="ProtNLM"/>
    </source>
</evidence>
<reference evidence="1" key="1">
    <citation type="submission" date="2020-10" db="EMBL/GenBank/DDBJ databases">
        <authorList>
            <person name="Gilroy R."/>
        </authorList>
    </citation>
    <scope>NUCLEOTIDE SEQUENCE</scope>
    <source>
        <strain evidence="1">11167</strain>
    </source>
</reference>
<reference evidence="1" key="2">
    <citation type="journal article" date="2021" name="PeerJ">
        <title>Extensive microbial diversity within the chicken gut microbiome revealed by metagenomics and culture.</title>
        <authorList>
            <person name="Gilroy R."/>
            <person name="Ravi A."/>
            <person name="Getino M."/>
            <person name="Pursley I."/>
            <person name="Horton D.L."/>
            <person name="Alikhan N.F."/>
            <person name="Baker D."/>
            <person name="Gharbi K."/>
            <person name="Hall N."/>
            <person name="Watson M."/>
            <person name="Adriaenssens E.M."/>
            <person name="Foster-Nyarko E."/>
            <person name="Jarju S."/>
            <person name="Secka A."/>
            <person name="Antonio M."/>
            <person name="Oren A."/>
            <person name="Chaudhuri R.R."/>
            <person name="La Ragione R."/>
            <person name="Hildebrand F."/>
            <person name="Pallen M.J."/>
        </authorList>
    </citation>
    <scope>NUCLEOTIDE SEQUENCE</scope>
    <source>
        <strain evidence="1">11167</strain>
    </source>
</reference>
<protein>
    <recommendedName>
        <fullName evidence="3">Gfo/Idh/MocA-like oxidoreductase N-terminal domain-containing protein</fullName>
    </recommendedName>
</protein>
<dbReference type="AlphaFoldDB" id="A0A9D9E959"/>
<sequence>MKAVLLGTGWRAMFYLRIGAALPDLLRIVSIYTHSPQRVEELACWHVPVYTALDEALAVEHDLVIVSSGPRDFLSTMLHLKERGERVLSETTFLSLSDEEAASLADMAGAVAEQYMYTPLFASILATLPMVGPVDQLYLSGLHNHHAASIARLCLGLGDAMPDEVRTLDFPSRMVRTASRAGLETGLEREDYVRKVRLMRFANRLFINDFSSNQYHSRLYGKRIEVRGDKGIVTQRGLSLVGDDGLVRDLDFVFHREHVSGNGQLTLSHVTLGQDLVFVNPFRQAELNDDEIGIAILLDRLSKGEDCPSMAWGVQDARLGRLL</sequence>
<accession>A0A9D9E959</accession>
<dbReference type="Gene3D" id="3.40.50.720">
    <property type="entry name" value="NAD(P)-binding Rossmann-like Domain"/>
    <property type="match status" value="1"/>
</dbReference>
<dbReference type="EMBL" id="JADIMU010000009">
    <property type="protein sequence ID" value="MBO8442373.1"/>
    <property type="molecule type" value="Genomic_DNA"/>
</dbReference>
<dbReference type="Proteomes" id="UP000823633">
    <property type="component" value="Unassembled WGS sequence"/>
</dbReference>
<evidence type="ECO:0000313" key="2">
    <source>
        <dbReference type="Proteomes" id="UP000823633"/>
    </source>
</evidence>
<gene>
    <name evidence="1" type="ORF">IAC42_01230</name>
</gene>
<evidence type="ECO:0000313" key="1">
    <source>
        <dbReference type="EMBL" id="MBO8442373.1"/>
    </source>
</evidence>
<organism evidence="1 2">
    <name type="scientific">Candidatus Aphodenecus pullistercoris</name>
    <dbReference type="NCBI Taxonomy" id="2840669"/>
    <lineage>
        <taxon>Bacteria</taxon>
        <taxon>Pseudomonadati</taxon>
        <taxon>Spirochaetota</taxon>
        <taxon>Spirochaetia</taxon>
        <taxon>Spirochaetales</taxon>
        <taxon>Candidatus Aphodenecus</taxon>
    </lineage>
</organism>
<dbReference type="InterPro" id="IPR036291">
    <property type="entry name" value="NAD(P)-bd_dom_sf"/>
</dbReference>
<dbReference type="SUPFAM" id="SSF51735">
    <property type="entry name" value="NAD(P)-binding Rossmann-fold domains"/>
    <property type="match status" value="1"/>
</dbReference>
<proteinExistence type="predicted"/>
<comment type="caution">
    <text evidence="1">The sequence shown here is derived from an EMBL/GenBank/DDBJ whole genome shotgun (WGS) entry which is preliminary data.</text>
</comment>